<sequence>MVDRRNPNKKDEKYGRVRLGIVDSTVCDMPGAASLHSPHYRLGAAKITPNAIMQRALHAWLPTMGRQLTDMLASFLGAMIPIPSPPKPTLIFVKALLHSPAPYPYLDMDEDIVLIEPGPSSVIITCLPPLQAGRCTSRRLPEKTFSGTSGTCSVSFRAKISSPSEKRIKEARDYISDDVGGHFSCRWGARVVDPPPTPPPPPNLRSHCPPPPPLSLPPPHRACSSPAASPPPPLPPPQLSLPPSSLDCSPPPPPLPPSFTRVSSVVGSLTTPAGLNPVRFSDKSLLESTRAIRLTPFKRNVYASIKSALITDIKEFAWVTQCSVTEVCYQRPRQYRPIWVPGISRRDLRENSLRNKRAGFNITECEELWVDPMDFELDPAHSVYGQCHSPQCQSTLCGPETGTRIPHKRGRLAKLPSSQARSSNGKPRFKPEVFWLILFGSVTAASPLAVPKPTGLLDAPYIIPSPDLKSTRSRTSRNASTGMLIFGVGTVICAVLVVSARHWRRGWSLHAPIMGVASVVYYVLRNDKDVEAKDFGYLVDRELDLHLDGEGPSTT</sequence>
<gene>
    <name evidence="3" type="ORF">K458DRAFT_390329</name>
</gene>
<evidence type="ECO:0000313" key="3">
    <source>
        <dbReference type="EMBL" id="KAF2683052.1"/>
    </source>
</evidence>
<keyword evidence="4" id="KW-1185">Reference proteome</keyword>
<name>A0A6G1IXR3_9PLEO</name>
<feature type="compositionally biased region" description="Pro residues" evidence="1">
    <location>
        <begin position="228"/>
        <end position="240"/>
    </location>
</feature>
<dbReference type="EMBL" id="MU005585">
    <property type="protein sequence ID" value="KAF2683052.1"/>
    <property type="molecule type" value="Genomic_DNA"/>
</dbReference>
<feature type="transmembrane region" description="Helical" evidence="2">
    <location>
        <begin position="507"/>
        <end position="524"/>
    </location>
</feature>
<keyword evidence="2" id="KW-0812">Transmembrane</keyword>
<keyword evidence="2" id="KW-0472">Membrane</keyword>
<reference evidence="3" key="1">
    <citation type="journal article" date="2020" name="Stud. Mycol.">
        <title>101 Dothideomycetes genomes: a test case for predicting lifestyles and emergence of pathogens.</title>
        <authorList>
            <person name="Haridas S."/>
            <person name="Albert R."/>
            <person name="Binder M."/>
            <person name="Bloem J."/>
            <person name="Labutti K."/>
            <person name="Salamov A."/>
            <person name="Andreopoulos B."/>
            <person name="Baker S."/>
            <person name="Barry K."/>
            <person name="Bills G."/>
            <person name="Bluhm B."/>
            <person name="Cannon C."/>
            <person name="Castanera R."/>
            <person name="Culley D."/>
            <person name="Daum C."/>
            <person name="Ezra D."/>
            <person name="Gonzalez J."/>
            <person name="Henrissat B."/>
            <person name="Kuo A."/>
            <person name="Liang C."/>
            <person name="Lipzen A."/>
            <person name="Lutzoni F."/>
            <person name="Magnuson J."/>
            <person name="Mondo S."/>
            <person name="Nolan M."/>
            <person name="Ohm R."/>
            <person name="Pangilinan J."/>
            <person name="Park H.-J."/>
            <person name="Ramirez L."/>
            <person name="Alfaro M."/>
            <person name="Sun H."/>
            <person name="Tritt A."/>
            <person name="Yoshinaga Y."/>
            <person name="Zwiers L.-H."/>
            <person name="Turgeon B."/>
            <person name="Goodwin S."/>
            <person name="Spatafora J."/>
            <person name="Crous P."/>
            <person name="Grigoriev I."/>
        </authorList>
    </citation>
    <scope>NUCLEOTIDE SEQUENCE</scope>
    <source>
        <strain evidence="3">CBS 122367</strain>
    </source>
</reference>
<evidence type="ECO:0000256" key="2">
    <source>
        <dbReference type="SAM" id="Phobius"/>
    </source>
</evidence>
<proteinExistence type="predicted"/>
<feature type="transmembrane region" description="Helical" evidence="2">
    <location>
        <begin position="479"/>
        <end position="500"/>
    </location>
</feature>
<keyword evidence="2" id="KW-1133">Transmembrane helix</keyword>
<evidence type="ECO:0000256" key="1">
    <source>
        <dbReference type="SAM" id="MobiDB-lite"/>
    </source>
</evidence>
<dbReference type="OrthoDB" id="10686694at2759"/>
<feature type="compositionally biased region" description="Pro residues" evidence="1">
    <location>
        <begin position="193"/>
        <end position="220"/>
    </location>
</feature>
<feature type="region of interest" description="Disordered" evidence="1">
    <location>
        <begin position="190"/>
        <end position="254"/>
    </location>
</feature>
<dbReference type="Proteomes" id="UP000799291">
    <property type="component" value="Unassembled WGS sequence"/>
</dbReference>
<evidence type="ECO:0000313" key="4">
    <source>
        <dbReference type="Proteomes" id="UP000799291"/>
    </source>
</evidence>
<accession>A0A6G1IXR3</accession>
<organism evidence="3 4">
    <name type="scientific">Lentithecium fluviatile CBS 122367</name>
    <dbReference type="NCBI Taxonomy" id="1168545"/>
    <lineage>
        <taxon>Eukaryota</taxon>
        <taxon>Fungi</taxon>
        <taxon>Dikarya</taxon>
        <taxon>Ascomycota</taxon>
        <taxon>Pezizomycotina</taxon>
        <taxon>Dothideomycetes</taxon>
        <taxon>Pleosporomycetidae</taxon>
        <taxon>Pleosporales</taxon>
        <taxon>Massarineae</taxon>
        <taxon>Lentitheciaceae</taxon>
        <taxon>Lentithecium</taxon>
    </lineage>
</organism>
<protein>
    <submittedName>
        <fullName evidence="3">Uncharacterized protein</fullName>
    </submittedName>
</protein>
<dbReference type="AlphaFoldDB" id="A0A6G1IXR3"/>